<accession>A0A5B0DZU5</accession>
<dbReference type="OrthoDB" id="7945156at2"/>
<reference evidence="2 3" key="1">
    <citation type="submission" date="2019-08" db="EMBL/GenBank/DDBJ databases">
        <title>Aureimonas fodiniaquatilis sp. nov., isolated from a coal mine wastewater.</title>
        <authorList>
            <person name="Kim W."/>
        </authorList>
    </citation>
    <scope>NUCLEOTIDE SEQUENCE [LARGE SCALE GENOMIC DNA]</scope>
    <source>
        <strain evidence="2 3">CAU 1482</strain>
    </source>
</reference>
<gene>
    <name evidence="2" type="ORF">FPY71_02240</name>
</gene>
<dbReference type="Proteomes" id="UP000324738">
    <property type="component" value="Unassembled WGS sequence"/>
</dbReference>
<proteinExistence type="predicted"/>
<feature type="chain" id="PRO_5022664150" evidence="1">
    <location>
        <begin position="21"/>
        <end position="376"/>
    </location>
</feature>
<keyword evidence="1" id="KW-0732">Signal</keyword>
<evidence type="ECO:0000256" key="1">
    <source>
        <dbReference type="SAM" id="SignalP"/>
    </source>
</evidence>
<name>A0A5B0DZU5_9HYPH</name>
<organism evidence="2 3">
    <name type="scientific">Aureimonas fodinaquatilis</name>
    <dbReference type="NCBI Taxonomy" id="2565783"/>
    <lineage>
        <taxon>Bacteria</taxon>
        <taxon>Pseudomonadati</taxon>
        <taxon>Pseudomonadota</taxon>
        <taxon>Alphaproteobacteria</taxon>
        <taxon>Hyphomicrobiales</taxon>
        <taxon>Aurantimonadaceae</taxon>
        <taxon>Aureimonas</taxon>
    </lineage>
</organism>
<dbReference type="RefSeq" id="WP_149297225.1">
    <property type="nucleotide sequence ID" value="NZ_VTWH01000001.1"/>
</dbReference>
<feature type="signal peptide" evidence="1">
    <location>
        <begin position="1"/>
        <end position="20"/>
    </location>
</feature>
<dbReference type="AlphaFoldDB" id="A0A5B0DZU5"/>
<dbReference type="EMBL" id="VTWH01000001">
    <property type="protein sequence ID" value="KAA0971966.1"/>
    <property type="molecule type" value="Genomic_DNA"/>
</dbReference>
<protein>
    <submittedName>
        <fullName evidence="2">Uncharacterized protein</fullName>
    </submittedName>
</protein>
<evidence type="ECO:0000313" key="2">
    <source>
        <dbReference type="EMBL" id="KAA0971966.1"/>
    </source>
</evidence>
<evidence type="ECO:0000313" key="3">
    <source>
        <dbReference type="Proteomes" id="UP000324738"/>
    </source>
</evidence>
<comment type="caution">
    <text evidence="2">The sequence shown here is derived from an EMBL/GenBank/DDBJ whole genome shotgun (WGS) entry which is preliminary data.</text>
</comment>
<sequence length="376" mass="39253">MRSLCLASALVLASSPVALAAGADALSDAFSKFPQVIVTNPEPVQAYFVNMEALQAIGQHIGSEHGFAHQRMAFGAIGAVKPLTMASVETWEGNSGIELAKVRYFAGMGVPPQMISVWGLNDEATVTGLLEALSDADFEPVGSAGVIGNGEPMAANLRARQIGNPWRDELGRATFVGQTGNGLVQSGIPQAVEFFLKDGENASDHPVVATALGSLDAITNAGLVVQAMLISPTFGLQGGDFGSIALSGSTDMSELRSQLEASLKEAGQGIPPYFGGIIADVQNERPELVMTLIYSDCETAETATHLIEARWQGTMADSGAAAIRTGTREGVDGLCAAAVSVEAQNAEPDSNPHAKAMFNAFMKRQFNVLQIGESAQ</sequence>
<keyword evidence="3" id="KW-1185">Reference proteome</keyword>